<feature type="region of interest" description="Disordered" evidence="1">
    <location>
        <begin position="84"/>
        <end position="108"/>
    </location>
</feature>
<dbReference type="OrthoDB" id="10433619at2759"/>
<evidence type="ECO:0000256" key="1">
    <source>
        <dbReference type="SAM" id="MobiDB-lite"/>
    </source>
</evidence>
<protein>
    <submittedName>
        <fullName evidence="2">Uncharacterized protein</fullName>
    </submittedName>
</protein>
<keyword evidence="3" id="KW-1185">Reference proteome</keyword>
<name>A0A7J9CVB7_GOSGO</name>
<organism evidence="2 3">
    <name type="scientific">Gossypium gossypioides</name>
    <name type="common">Mexican cotton</name>
    <name type="synonym">Selera gossypioides</name>
    <dbReference type="NCBI Taxonomy" id="34282"/>
    <lineage>
        <taxon>Eukaryota</taxon>
        <taxon>Viridiplantae</taxon>
        <taxon>Streptophyta</taxon>
        <taxon>Embryophyta</taxon>
        <taxon>Tracheophyta</taxon>
        <taxon>Spermatophyta</taxon>
        <taxon>Magnoliopsida</taxon>
        <taxon>eudicotyledons</taxon>
        <taxon>Gunneridae</taxon>
        <taxon>Pentapetalae</taxon>
        <taxon>rosids</taxon>
        <taxon>malvids</taxon>
        <taxon>Malvales</taxon>
        <taxon>Malvaceae</taxon>
        <taxon>Malvoideae</taxon>
        <taxon>Gossypium</taxon>
    </lineage>
</organism>
<sequence>MASALGSLLYMDSIIISQNRLAYAKECVEICANLVFPLFINVVLNDRSSRVLDSFSLFLISLEAIVEDEIARSKDKAIHVDDSAGEVSGAKSHSHFVDNEDGDGRQVSYPKKVRVASQGVANLMKAMKSKNK</sequence>
<evidence type="ECO:0000313" key="3">
    <source>
        <dbReference type="Proteomes" id="UP000593579"/>
    </source>
</evidence>
<feature type="compositionally biased region" description="Basic and acidic residues" evidence="1">
    <location>
        <begin position="95"/>
        <end position="104"/>
    </location>
</feature>
<proteinExistence type="predicted"/>
<accession>A0A7J9CVB7</accession>
<dbReference type="Proteomes" id="UP000593579">
    <property type="component" value="Unassembled WGS sequence"/>
</dbReference>
<evidence type="ECO:0000313" key="2">
    <source>
        <dbReference type="EMBL" id="MBA0752185.1"/>
    </source>
</evidence>
<reference evidence="2 3" key="1">
    <citation type="journal article" date="2019" name="Genome Biol. Evol.">
        <title>Insights into the evolution of the New World diploid cottons (Gossypium, subgenus Houzingenia) based on genome sequencing.</title>
        <authorList>
            <person name="Grover C.E."/>
            <person name="Arick M.A. 2nd"/>
            <person name="Thrash A."/>
            <person name="Conover J.L."/>
            <person name="Sanders W.S."/>
            <person name="Peterson D.G."/>
            <person name="Frelichowski J.E."/>
            <person name="Scheffler J.A."/>
            <person name="Scheffler B.E."/>
            <person name="Wendel J.F."/>
        </authorList>
    </citation>
    <scope>NUCLEOTIDE SEQUENCE [LARGE SCALE GENOMIC DNA]</scope>
    <source>
        <strain evidence="2">5</strain>
        <tissue evidence="2">Leaf</tissue>
    </source>
</reference>
<dbReference type="AlphaFoldDB" id="A0A7J9CVB7"/>
<gene>
    <name evidence="2" type="ORF">Gogos_001046</name>
</gene>
<dbReference type="EMBL" id="JABEZY010000013">
    <property type="protein sequence ID" value="MBA0752185.1"/>
    <property type="molecule type" value="Genomic_DNA"/>
</dbReference>
<comment type="caution">
    <text evidence="2">The sequence shown here is derived from an EMBL/GenBank/DDBJ whole genome shotgun (WGS) entry which is preliminary data.</text>
</comment>